<dbReference type="InterPro" id="IPR010895">
    <property type="entry name" value="CHRD"/>
</dbReference>
<feature type="chain" id="PRO_5046138058" evidence="1">
    <location>
        <begin position="24"/>
        <end position="156"/>
    </location>
</feature>
<dbReference type="EMBL" id="OW150024">
    <property type="protein sequence ID" value="CAH2030948.1"/>
    <property type="molecule type" value="Genomic_DNA"/>
</dbReference>
<keyword evidence="4" id="KW-1185">Reference proteome</keyword>
<gene>
    <name evidence="3" type="ORF">GEAMG1_1134</name>
</gene>
<proteinExistence type="predicted"/>
<dbReference type="RefSeq" id="WP_305731815.1">
    <property type="nucleotide sequence ID" value="NZ_OW150024.1"/>
</dbReference>
<dbReference type="PROSITE" id="PS50933">
    <property type="entry name" value="CHRD"/>
    <property type="match status" value="1"/>
</dbReference>
<feature type="signal peptide" evidence="1">
    <location>
        <begin position="1"/>
        <end position="23"/>
    </location>
</feature>
<name>A0ABN8HIW7_9BACT</name>
<evidence type="ECO:0000259" key="2">
    <source>
        <dbReference type="PROSITE" id="PS50933"/>
    </source>
</evidence>
<feature type="domain" description="CHRD" evidence="2">
    <location>
        <begin position="24"/>
        <end position="156"/>
    </location>
</feature>
<dbReference type="Pfam" id="PF07452">
    <property type="entry name" value="CHRD"/>
    <property type="match status" value="1"/>
</dbReference>
<dbReference type="Proteomes" id="UP001295463">
    <property type="component" value="Chromosome"/>
</dbReference>
<accession>A0ABN8HIW7</accession>
<protein>
    <submittedName>
        <fullName evidence="3">CHRD domain-containing protein</fullName>
    </submittedName>
</protein>
<organism evidence="3 4">
    <name type="scientific">Trichlorobacter ammonificans</name>
    <dbReference type="NCBI Taxonomy" id="2916410"/>
    <lineage>
        <taxon>Bacteria</taxon>
        <taxon>Pseudomonadati</taxon>
        <taxon>Thermodesulfobacteriota</taxon>
        <taxon>Desulfuromonadia</taxon>
        <taxon>Geobacterales</taxon>
        <taxon>Geobacteraceae</taxon>
        <taxon>Trichlorobacter</taxon>
    </lineage>
</organism>
<dbReference type="SMART" id="SM00754">
    <property type="entry name" value="CHRD"/>
    <property type="match status" value="1"/>
</dbReference>
<reference evidence="3 4" key="1">
    <citation type="submission" date="2022-03" db="EMBL/GenBank/DDBJ databases">
        <authorList>
            <person name="Koch H."/>
        </authorList>
    </citation>
    <scope>NUCLEOTIDE SEQUENCE [LARGE SCALE GENOMIC DNA]</scope>
    <source>
        <strain evidence="3 4">G1</strain>
    </source>
</reference>
<keyword evidence="1" id="KW-0732">Signal</keyword>
<evidence type="ECO:0000313" key="4">
    <source>
        <dbReference type="Proteomes" id="UP001295463"/>
    </source>
</evidence>
<evidence type="ECO:0000313" key="3">
    <source>
        <dbReference type="EMBL" id="CAH2030948.1"/>
    </source>
</evidence>
<evidence type="ECO:0000256" key="1">
    <source>
        <dbReference type="SAM" id="SignalP"/>
    </source>
</evidence>
<sequence length="156" mass="16241">MSRVTLGLGTVVAAMLLASAGFGAEQRFSAALVGTEEVPAVATAATGDVSVTVSSDGETLHYRLQVEKLENIRVAHIHRGMQGANGPPVVFLFSGPKKPGMFSGVLAEGTITARELSGEFAGKTLDELLQLITTGNAYVNVHTDAHPGGEIRGQLR</sequence>